<feature type="domain" description="Bacterial Ig-like" evidence="1">
    <location>
        <begin position="81"/>
        <end position="170"/>
    </location>
</feature>
<evidence type="ECO:0000259" key="1">
    <source>
        <dbReference type="Pfam" id="PF16640"/>
    </source>
</evidence>
<reference evidence="2 3" key="1">
    <citation type="submission" date="2024-09" db="EMBL/GenBank/DDBJ databases">
        <title>The Natural Products Discovery Center: Release of the First 8490 Sequenced Strains for Exploring Actinobacteria Biosynthetic Diversity.</title>
        <authorList>
            <person name="Kalkreuter E."/>
            <person name="Kautsar S.A."/>
            <person name="Yang D."/>
            <person name="Bader C.D."/>
            <person name="Teijaro C.N."/>
            <person name="Fluegel L."/>
            <person name="Davis C.M."/>
            <person name="Simpson J.R."/>
            <person name="Lauterbach L."/>
            <person name="Steele A.D."/>
            <person name="Gui C."/>
            <person name="Meng S."/>
            <person name="Li G."/>
            <person name="Viehrig K."/>
            <person name="Ye F."/>
            <person name="Su P."/>
            <person name="Kiefer A.F."/>
            <person name="Nichols A."/>
            <person name="Cepeda A.J."/>
            <person name="Yan W."/>
            <person name="Fan B."/>
            <person name="Jiang Y."/>
            <person name="Adhikari A."/>
            <person name="Zheng C.-J."/>
            <person name="Schuster L."/>
            <person name="Cowan T.M."/>
            <person name="Smanski M.J."/>
            <person name="Chevrette M.G."/>
            <person name="De Carvalho L.P.S."/>
            <person name="Shen B."/>
        </authorList>
    </citation>
    <scope>NUCLEOTIDE SEQUENCE [LARGE SCALE GENOMIC DNA]</scope>
    <source>
        <strain evidence="2 3">NPDC059500</strain>
    </source>
</reference>
<name>A0ABW6H9M6_9ACTN</name>
<dbReference type="RefSeq" id="WP_381827174.1">
    <property type="nucleotide sequence ID" value="NZ_JBHYTS010000035.1"/>
</dbReference>
<dbReference type="Pfam" id="PF16640">
    <property type="entry name" value="Big_3_5"/>
    <property type="match status" value="2"/>
</dbReference>
<dbReference type="InterPro" id="IPR032109">
    <property type="entry name" value="Big_3_5"/>
</dbReference>
<comment type="caution">
    <text evidence="2">The sequence shown here is derived from an EMBL/GenBank/DDBJ whole genome shotgun (WGS) entry which is preliminary data.</text>
</comment>
<protein>
    <submittedName>
        <fullName evidence="2">Ig-like domain-containing protein</fullName>
    </submittedName>
</protein>
<dbReference type="Gene3D" id="2.60.40.10">
    <property type="entry name" value="Immunoglobulins"/>
    <property type="match status" value="3"/>
</dbReference>
<proteinExistence type="predicted"/>
<accession>A0ABW6H9M6</accession>
<dbReference type="InterPro" id="IPR013783">
    <property type="entry name" value="Ig-like_fold"/>
</dbReference>
<sequence length="267" mass="25461">MAAVPPGAGTPTGTVVFDFGDGAVLTASLSGGTATATHAYAGRAGSPFVVNAAYGGNSDFAASSAATAQTVSQTATTVAATASANPSVTGQPVTFTATVAAVAPGAGTPTGTVTFSFGDGTPAVTAPVFSGTATVNHAYASVSGSPYGVTAAYNGDTGYTPSTTARTQTVLPAATSTAVSASPNPATHTQPVTVTVTVAPVSPGGGTPTGTVTVAVSGEKAQTVPLVSGTASLAFARLSKAVHTIGVTYSGDTNYSPSSATGTETVT</sequence>
<dbReference type="EMBL" id="JBHYTS010000035">
    <property type="protein sequence ID" value="MFE1753168.1"/>
    <property type="molecule type" value="Genomic_DNA"/>
</dbReference>
<keyword evidence="3" id="KW-1185">Reference proteome</keyword>
<feature type="domain" description="Bacterial Ig-like" evidence="1">
    <location>
        <begin position="180"/>
        <end position="267"/>
    </location>
</feature>
<evidence type="ECO:0000313" key="2">
    <source>
        <dbReference type="EMBL" id="MFE1753168.1"/>
    </source>
</evidence>
<gene>
    <name evidence="2" type="ORF">ACFW88_21945</name>
</gene>
<dbReference type="Proteomes" id="UP001599756">
    <property type="component" value="Unassembled WGS sequence"/>
</dbReference>
<evidence type="ECO:0000313" key="3">
    <source>
        <dbReference type="Proteomes" id="UP001599756"/>
    </source>
</evidence>
<organism evidence="2 3">
    <name type="scientific">Streptomyces anandii</name>
    <dbReference type="NCBI Taxonomy" id="285454"/>
    <lineage>
        <taxon>Bacteria</taxon>
        <taxon>Bacillati</taxon>
        <taxon>Actinomycetota</taxon>
        <taxon>Actinomycetes</taxon>
        <taxon>Kitasatosporales</taxon>
        <taxon>Streptomycetaceae</taxon>
        <taxon>Streptomyces</taxon>
    </lineage>
</organism>